<feature type="transmembrane region" description="Helical" evidence="7">
    <location>
        <begin position="420"/>
        <end position="439"/>
    </location>
</feature>
<dbReference type="GO" id="GO:0005351">
    <property type="term" value="F:carbohydrate:proton symporter activity"/>
    <property type="evidence" value="ECO:0007669"/>
    <property type="project" value="TreeGrafter"/>
</dbReference>
<accession>A0AA38SDQ6</accession>
<dbReference type="Gene3D" id="1.20.1250.20">
    <property type="entry name" value="MFS general substrate transporter like domains"/>
    <property type="match status" value="1"/>
</dbReference>
<comment type="similarity">
    <text evidence="2">Belongs to the major facilitator superfamily. Sugar transporter (TC 2.A.1.1) family.</text>
</comment>
<evidence type="ECO:0000313" key="9">
    <source>
        <dbReference type="EMBL" id="KAJ9156582.1"/>
    </source>
</evidence>
<feature type="domain" description="Major facilitator superfamily (MFS) profile" evidence="8">
    <location>
        <begin position="54"/>
        <end position="474"/>
    </location>
</feature>
<evidence type="ECO:0000256" key="7">
    <source>
        <dbReference type="SAM" id="Phobius"/>
    </source>
</evidence>
<feature type="transmembrane region" description="Helical" evidence="7">
    <location>
        <begin position="302"/>
        <end position="324"/>
    </location>
</feature>
<feature type="transmembrane region" description="Helical" evidence="7">
    <location>
        <begin position="213"/>
        <end position="232"/>
    </location>
</feature>
<dbReference type="PROSITE" id="PS50850">
    <property type="entry name" value="MFS"/>
    <property type="match status" value="1"/>
</dbReference>
<dbReference type="AlphaFoldDB" id="A0AA38SDQ6"/>
<protein>
    <submittedName>
        <fullName evidence="9">Hexose transporter</fullName>
    </submittedName>
</protein>
<feature type="transmembrane region" description="Helical" evidence="7">
    <location>
        <begin position="90"/>
        <end position="110"/>
    </location>
</feature>
<dbReference type="FunFam" id="1.20.1250.20:FF:000134">
    <property type="entry name" value="MFS sugar transporter protein"/>
    <property type="match status" value="1"/>
</dbReference>
<keyword evidence="4 7" id="KW-0812">Transmembrane</keyword>
<organism evidence="9 10">
    <name type="scientific">Pleurostoma richardsiae</name>
    <dbReference type="NCBI Taxonomy" id="41990"/>
    <lineage>
        <taxon>Eukaryota</taxon>
        <taxon>Fungi</taxon>
        <taxon>Dikarya</taxon>
        <taxon>Ascomycota</taxon>
        <taxon>Pezizomycotina</taxon>
        <taxon>Sordariomycetes</taxon>
        <taxon>Sordariomycetidae</taxon>
        <taxon>Calosphaeriales</taxon>
        <taxon>Pleurostomataceae</taxon>
        <taxon>Pleurostoma</taxon>
    </lineage>
</organism>
<comment type="subcellular location">
    <subcellularLocation>
        <location evidence="1">Membrane</location>
        <topology evidence="1">Multi-pass membrane protein</topology>
    </subcellularLocation>
</comment>
<name>A0AA38SDQ6_9PEZI</name>
<dbReference type="PANTHER" id="PTHR48022:SF64">
    <property type="entry name" value="MAJOR FACILITATOR SUPERFAMILY (MFS) PROFILE DOMAIN-CONTAINING PROTEIN"/>
    <property type="match status" value="1"/>
</dbReference>
<keyword evidence="3" id="KW-0813">Transport</keyword>
<gene>
    <name evidence="9" type="ORF">NKR23_g976</name>
</gene>
<proteinExistence type="inferred from homology"/>
<dbReference type="EMBL" id="JANBVO010000002">
    <property type="protein sequence ID" value="KAJ9156582.1"/>
    <property type="molecule type" value="Genomic_DNA"/>
</dbReference>
<dbReference type="Pfam" id="PF00083">
    <property type="entry name" value="Sugar_tr"/>
    <property type="match status" value="1"/>
</dbReference>
<dbReference type="InterPro" id="IPR036259">
    <property type="entry name" value="MFS_trans_sf"/>
</dbReference>
<feature type="transmembrane region" description="Helical" evidence="7">
    <location>
        <begin position="122"/>
        <end position="140"/>
    </location>
</feature>
<feature type="transmembrane region" description="Helical" evidence="7">
    <location>
        <begin position="344"/>
        <end position="369"/>
    </location>
</feature>
<comment type="caution">
    <text evidence="9">The sequence shown here is derived from an EMBL/GenBank/DDBJ whole genome shotgun (WGS) entry which is preliminary data.</text>
</comment>
<dbReference type="SUPFAM" id="SSF103473">
    <property type="entry name" value="MFS general substrate transporter"/>
    <property type="match status" value="1"/>
</dbReference>
<evidence type="ECO:0000259" key="8">
    <source>
        <dbReference type="PROSITE" id="PS50850"/>
    </source>
</evidence>
<reference evidence="9" key="1">
    <citation type="submission" date="2022-07" db="EMBL/GenBank/DDBJ databases">
        <title>Fungi with potential for degradation of polypropylene.</title>
        <authorList>
            <person name="Gostincar C."/>
        </authorList>
    </citation>
    <scope>NUCLEOTIDE SEQUENCE</scope>
    <source>
        <strain evidence="9">EXF-13308</strain>
    </source>
</reference>
<evidence type="ECO:0000256" key="3">
    <source>
        <dbReference type="ARBA" id="ARBA00022448"/>
    </source>
</evidence>
<feature type="transmembrane region" description="Helical" evidence="7">
    <location>
        <begin position="451"/>
        <end position="470"/>
    </location>
</feature>
<sequence length="499" mass="54829">MATSTEDEGSNPKSAAVAAYSLGTPPPTVEEVLRDLPHQPLYKNKGLLKVYAVLVPGVMLFSSAGGYGGSMLNGLQALSTFKDFFHPSSAITGFINSCFWIGGIVSFPFAQIVADQLGRRNGVFFGASLILLAAILQGAAHNLAMFVIARIFLGFGYICSGTSAVVLVSELTHPLHRRVITGLYGGVYYIGAITAAWIVYGTSSLSTNYGWRIPSYLMGFYPLVNLVFLSFVPESPRWLVAKGRVDQARIVIAKAHTNGDEQHPLVPSQVSEIIESIELEKEINKKNAWVEFYTKRSNRKRLFLICVIALSMNMSGISITAYYLTKVLDIVGVTKTKEQTLINGILQIVSLWLISAVTMLISFTSLTIASEVVLKDPSNKSAAVAVIFFVFLFTCGYDWALNALVHAYPVELLPYKIRTVGLALQNVISTLSGFFNVFVNPIALAAITWKYYIVYIVYLSFWLLVVYFVFPETAGHALEEVTAKVADDDENFLAQRNVQ</sequence>
<dbReference type="GO" id="GO:0016020">
    <property type="term" value="C:membrane"/>
    <property type="evidence" value="ECO:0007669"/>
    <property type="project" value="UniProtKB-SubCell"/>
</dbReference>
<evidence type="ECO:0000256" key="4">
    <source>
        <dbReference type="ARBA" id="ARBA00022692"/>
    </source>
</evidence>
<feature type="transmembrane region" description="Helical" evidence="7">
    <location>
        <begin position="146"/>
        <end position="168"/>
    </location>
</feature>
<keyword evidence="5 7" id="KW-1133">Transmembrane helix</keyword>
<evidence type="ECO:0000256" key="1">
    <source>
        <dbReference type="ARBA" id="ARBA00004141"/>
    </source>
</evidence>
<feature type="transmembrane region" description="Helical" evidence="7">
    <location>
        <begin position="381"/>
        <end position="400"/>
    </location>
</feature>
<dbReference type="Proteomes" id="UP001174694">
    <property type="component" value="Unassembled WGS sequence"/>
</dbReference>
<dbReference type="InterPro" id="IPR005828">
    <property type="entry name" value="MFS_sugar_transport-like"/>
</dbReference>
<evidence type="ECO:0000313" key="10">
    <source>
        <dbReference type="Proteomes" id="UP001174694"/>
    </source>
</evidence>
<feature type="transmembrane region" description="Helical" evidence="7">
    <location>
        <begin position="50"/>
        <end position="70"/>
    </location>
</feature>
<keyword evidence="6 7" id="KW-0472">Membrane</keyword>
<keyword evidence="10" id="KW-1185">Reference proteome</keyword>
<dbReference type="InterPro" id="IPR050360">
    <property type="entry name" value="MFS_Sugar_Transporters"/>
</dbReference>
<feature type="transmembrane region" description="Helical" evidence="7">
    <location>
        <begin position="180"/>
        <end position="201"/>
    </location>
</feature>
<evidence type="ECO:0000256" key="5">
    <source>
        <dbReference type="ARBA" id="ARBA00022989"/>
    </source>
</evidence>
<dbReference type="PANTHER" id="PTHR48022">
    <property type="entry name" value="PLASTIDIC GLUCOSE TRANSPORTER 4"/>
    <property type="match status" value="1"/>
</dbReference>
<evidence type="ECO:0000256" key="6">
    <source>
        <dbReference type="ARBA" id="ARBA00023136"/>
    </source>
</evidence>
<evidence type="ECO:0000256" key="2">
    <source>
        <dbReference type="ARBA" id="ARBA00010992"/>
    </source>
</evidence>
<dbReference type="InterPro" id="IPR020846">
    <property type="entry name" value="MFS_dom"/>
</dbReference>